<feature type="transmembrane region" description="Helical" evidence="7">
    <location>
        <begin position="20"/>
        <end position="42"/>
    </location>
</feature>
<feature type="transmembrane region" description="Helical" evidence="7">
    <location>
        <begin position="305"/>
        <end position="322"/>
    </location>
</feature>
<feature type="transmembrane region" description="Helical" evidence="7">
    <location>
        <begin position="176"/>
        <end position="195"/>
    </location>
</feature>
<organism evidence="9 10">
    <name type="scientific">Brevibacillus nitrificans</name>
    <dbReference type="NCBI Taxonomy" id="651560"/>
    <lineage>
        <taxon>Bacteria</taxon>
        <taxon>Bacillati</taxon>
        <taxon>Bacillota</taxon>
        <taxon>Bacilli</taxon>
        <taxon>Bacillales</taxon>
        <taxon>Paenibacillaceae</taxon>
        <taxon>Brevibacillus</taxon>
    </lineage>
</organism>
<dbReference type="PANTHER" id="PTHR43124">
    <property type="entry name" value="PURINE EFFLUX PUMP PBUE"/>
    <property type="match status" value="1"/>
</dbReference>
<dbReference type="PROSITE" id="PS50850">
    <property type="entry name" value="MFS"/>
    <property type="match status" value="1"/>
</dbReference>
<dbReference type="CDD" id="cd17324">
    <property type="entry name" value="MFS_NepI_like"/>
    <property type="match status" value="1"/>
</dbReference>
<dbReference type="AlphaFoldDB" id="A0A3M8D018"/>
<feature type="transmembrane region" description="Helical" evidence="7">
    <location>
        <begin position="146"/>
        <end position="164"/>
    </location>
</feature>
<feature type="transmembrane region" description="Helical" evidence="7">
    <location>
        <begin position="366"/>
        <end position="387"/>
    </location>
</feature>
<keyword evidence="2" id="KW-0813">Transport</keyword>
<keyword evidence="3" id="KW-1003">Cell membrane</keyword>
<dbReference type="SUPFAM" id="SSF103473">
    <property type="entry name" value="MFS general substrate transporter"/>
    <property type="match status" value="1"/>
</dbReference>
<comment type="subcellular location">
    <subcellularLocation>
        <location evidence="1">Cell membrane</location>
        <topology evidence="1">Multi-pass membrane protein</topology>
    </subcellularLocation>
</comment>
<evidence type="ECO:0000256" key="4">
    <source>
        <dbReference type="ARBA" id="ARBA00022692"/>
    </source>
</evidence>
<dbReference type="InterPro" id="IPR036259">
    <property type="entry name" value="MFS_trans_sf"/>
</dbReference>
<protein>
    <submittedName>
        <fullName evidence="9">MFS transporter</fullName>
    </submittedName>
</protein>
<keyword evidence="6 7" id="KW-0472">Membrane</keyword>
<feature type="transmembrane region" description="Helical" evidence="7">
    <location>
        <begin position="54"/>
        <end position="78"/>
    </location>
</feature>
<feature type="transmembrane region" description="Helical" evidence="7">
    <location>
        <begin position="342"/>
        <end position="360"/>
    </location>
</feature>
<dbReference type="InterPro" id="IPR020846">
    <property type="entry name" value="MFS_dom"/>
</dbReference>
<dbReference type="InterPro" id="IPR011701">
    <property type="entry name" value="MFS"/>
</dbReference>
<evidence type="ECO:0000256" key="6">
    <source>
        <dbReference type="ARBA" id="ARBA00023136"/>
    </source>
</evidence>
<dbReference type="PANTHER" id="PTHR43124:SF3">
    <property type="entry name" value="CHLORAMPHENICOL EFFLUX PUMP RV0191"/>
    <property type="match status" value="1"/>
</dbReference>
<evidence type="ECO:0000256" key="3">
    <source>
        <dbReference type="ARBA" id="ARBA00022475"/>
    </source>
</evidence>
<evidence type="ECO:0000256" key="2">
    <source>
        <dbReference type="ARBA" id="ARBA00022448"/>
    </source>
</evidence>
<dbReference type="Proteomes" id="UP000269573">
    <property type="component" value="Unassembled WGS sequence"/>
</dbReference>
<comment type="caution">
    <text evidence="9">The sequence shown here is derived from an EMBL/GenBank/DDBJ whole genome shotgun (WGS) entry which is preliminary data.</text>
</comment>
<keyword evidence="10" id="KW-1185">Reference proteome</keyword>
<keyword evidence="4 7" id="KW-0812">Transmembrane</keyword>
<feature type="transmembrane region" description="Helical" evidence="7">
    <location>
        <begin position="87"/>
        <end position="105"/>
    </location>
</feature>
<proteinExistence type="predicted"/>
<gene>
    <name evidence="9" type="ORF">EDM59_22315</name>
</gene>
<dbReference type="GO" id="GO:0022857">
    <property type="term" value="F:transmembrane transporter activity"/>
    <property type="evidence" value="ECO:0007669"/>
    <property type="project" value="InterPro"/>
</dbReference>
<evidence type="ECO:0000313" key="9">
    <source>
        <dbReference type="EMBL" id="RNB81372.1"/>
    </source>
</evidence>
<feature type="domain" description="Major facilitator superfamily (MFS) profile" evidence="8">
    <location>
        <begin position="20"/>
        <end position="394"/>
    </location>
</feature>
<dbReference type="InterPro" id="IPR050189">
    <property type="entry name" value="MFS_Efflux_Transporters"/>
</dbReference>
<evidence type="ECO:0000256" key="5">
    <source>
        <dbReference type="ARBA" id="ARBA00022989"/>
    </source>
</evidence>
<reference evidence="9 10" key="1">
    <citation type="submission" date="2018-10" db="EMBL/GenBank/DDBJ databases">
        <title>Phylogenomics of Brevibacillus.</title>
        <authorList>
            <person name="Dunlap C."/>
        </authorList>
    </citation>
    <scope>NUCLEOTIDE SEQUENCE [LARGE SCALE GENOMIC DNA]</scope>
    <source>
        <strain evidence="9 10">JCM 15774</strain>
    </source>
</reference>
<dbReference type="EMBL" id="RHHU01000015">
    <property type="protein sequence ID" value="RNB81372.1"/>
    <property type="molecule type" value="Genomic_DNA"/>
</dbReference>
<evidence type="ECO:0000313" key="10">
    <source>
        <dbReference type="Proteomes" id="UP000269573"/>
    </source>
</evidence>
<evidence type="ECO:0000256" key="7">
    <source>
        <dbReference type="SAM" id="Phobius"/>
    </source>
</evidence>
<feature type="transmembrane region" description="Helical" evidence="7">
    <location>
        <begin position="111"/>
        <end position="134"/>
    </location>
</feature>
<feature type="transmembrane region" description="Helical" evidence="7">
    <location>
        <begin position="249"/>
        <end position="269"/>
    </location>
</feature>
<dbReference type="GO" id="GO:0005886">
    <property type="term" value="C:plasma membrane"/>
    <property type="evidence" value="ECO:0007669"/>
    <property type="project" value="UniProtKB-SubCell"/>
</dbReference>
<dbReference type="Gene3D" id="1.20.1250.20">
    <property type="entry name" value="MFS general substrate transporter like domains"/>
    <property type="match status" value="1"/>
</dbReference>
<name>A0A3M8D018_9BACL</name>
<accession>A0A3M8D018</accession>
<evidence type="ECO:0000259" key="8">
    <source>
        <dbReference type="PROSITE" id="PS50850"/>
    </source>
</evidence>
<feature type="transmembrane region" description="Helical" evidence="7">
    <location>
        <begin position="281"/>
        <end position="299"/>
    </location>
</feature>
<dbReference type="Pfam" id="PF07690">
    <property type="entry name" value="MFS_1"/>
    <property type="match status" value="1"/>
</dbReference>
<sequence length="404" mass="43743">MYFARLCQEEWDVVKNAAVWLITGAFTLFIVGTDVFIVSPLLPSIAEEFAVTPAVAGWLVTAMSIMYACGSPLMGVLFDRYSTRRRLLLWGGLTLFCLANLWTGFAHSFGMLLISRAVAGFALAAIAPCVYALVSDLAPANRRAAWLSVVVSGNLTGLWAGTPIGTLIADQLGWRITFWLIAAVSFLLAWINLAIWPQRNHSGASTQSSAPSVALMFRSVLVTVYWAAAMYGVYTYLGTALTEDVGFRPSQIAASLIAYGFGAMLGSLNGGSLSDKWGAKAISSASLLTLTACLVIVGLFYQQGIWLFALLFLWAFVGYAFVPSYQSRLAREYPDHLGRIMAWNITGMYIGMTIGSYVGGPVYQTWGFTVLACLCAGVALIAGLCSLRSAPRQKEAEQPVPFRF</sequence>
<feature type="transmembrane region" description="Helical" evidence="7">
    <location>
        <begin position="215"/>
        <end position="237"/>
    </location>
</feature>
<evidence type="ECO:0000256" key="1">
    <source>
        <dbReference type="ARBA" id="ARBA00004651"/>
    </source>
</evidence>
<keyword evidence="5 7" id="KW-1133">Transmembrane helix</keyword>